<name>A0ABM9CCT9_9BACL</name>
<organism evidence="7 8">
    <name type="scientific">Paenibacillus plantiphilus</name>
    <dbReference type="NCBI Taxonomy" id="2905650"/>
    <lineage>
        <taxon>Bacteria</taxon>
        <taxon>Bacillati</taxon>
        <taxon>Bacillota</taxon>
        <taxon>Bacilli</taxon>
        <taxon>Bacillales</taxon>
        <taxon>Paenibacillaceae</taxon>
        <taxon>Paenibacillus</taxon>
    </lineage>
</organism>
<evidence type="ECO:0000313" key="7">
    <source>
        <dbReference type="EMBL" id="CAH1209394.1"/>
    </source>
</evidence>
<dbReference type="EMBL" id="CAKMMF010000016">
    <property type="protein sequence ID" value="CAH1209394.1"/>
    <property type="molecule type" value="Genomic_DNA"/>
</dbReference>
<keyword evidence="4 6" id="KW-0732">Signal</keyword>
<feature type="region of interest" description="Disordered" evidence="5">
    <location>
        <begin position="31"/>
        <end position="57"/>
    </location>
</feature>
<protein>
    <recommendedName>
        <fullName evidence="9">Extracellular solute-binding protein</fullName>
    </recommendedName>
</protein>
<proteinExistence type="inferred from homology"/>
<keyword evidence="8" id="KW-1185">Reference proteome</keyword>
<dbReference type="Gene3D" id="3.40.190.10">
    <property type="entry name" value="Periplasmic binding protein-like II"/>
    <property type="match status" value="1"/>
</dbReference>
<dbReference type="SUPFAM" id="SSF53850">
    <property type="entry name" value="Periplasmic binding protein-like II"/>
    <property type="match status" value="1"/>
</dbReference>
<comment type="subcellular location">
    <subcellularLocation>
        <location evidence="1">Cell envelope</location>
    </subcellularLocation>
</comment>
<dbReference type="PANTHER" id="PTHR43649:SF31">
    <property type="entry name" value="SN-GLYCEROL-3-PHOSPHATE-BINDING PERIPLASMIC PROTEIN UGPB"/>
    <property type="match status" value="1"/>
</dbReference>
<feature type="chain" id="PRO_5047357944" description="Extracellular solute-binding protein" evidence="6">
    <location>
        <begin position="25"/>
        <end position="458"/>
    </location>
</feature>
<evidence type="ECO:0000256" key="3">
    <source>
        <dbReference type="ARBA" id="ARBA00022448"/>
    </source>
</evidence>
<gene>
    <name evidence="7" type="ORF">PAECIP111893_03013</name>
</gene>
<accession>A0ABM9CCT9</accession>
<comment type="caution">
    <text evidence="7">The sequence shown here is derived from an EMBL/GenBank/DDBJ whole genome shotgun (WGS) entry which is preliminary data.</text>
</comment>
<evidence type="ECO:0000256" key="5">
    <source>
        <dbReference type="SAM" id="MobiDB-lite"/>
    </source>
</evidence>
<dbReference type="PANTHER" id="PTHR43649">
    <property type="entry name" value="ARABINOSE-BINDING PROTEIN-RELATED"/>
    <property type="match status" value="1"/>
</dbReference>
<evidence type="ECO:0000313" key="8">
    <source>
        <dbReference type="Proteomes" id="UP000838686"/>
    </source>
</evidence>
<feature type="compositionally biased region" description="Low complexity" evidence="5">
    <location>
        <begin position="31"/>
        <end position="49"/>
    </location>
</feature>
<dbReference type="PROSITE" id="PS51257">
    <property type="entry name" value="PROKAR_LIPOPROTEIN"/>
    <property type="match status" value="1"/>
</dbReference>
<dbReference type="Proteomes" id="UP000838686">
    <property type="component" value="Unassembled WGS sequence"/>
</dbReference>
<evidence type="ECO:0000256" key="6">
    <source>
        <dbReference type="SAM" id="SignalP"/>
    </source>
</evidence>
<evidence type="ECO:0000256" key="2">
    <source>
        <dbReference type="ARBA" id="ARBA00008520"/>
    </source>
</evidence>
<evidence type="ECO:0000256" key="1">
    <source>
        <dbReference type="ARBA" id="ARBA00004196"/>
    </source>
</evidence>
<dbReference type="Pfam" id="PF01547">
    <property type="entry name" value="SBP_bac_1"/>
    <property type="match status" value="1"/>
</dbReference>
<dbReference type="InterPro" id="IPR050490">
    <property type="entry name" value="Bact_solute-bd_prot1"/>
</dbReference>
<reference evidence="7" key="1">
    <citation type="submission" date="2022-01" db="EMBL/GenBank/DDBJ databases">
        <authorList>
            <person name="Criscuolo A."/>
        </authorList>
    </citation>
    <scope>NUCLEOTIDE SEQUENCE</scope>
    <source>
        <strain evidence="7">CIP111893</strain>
    </source>
</reference>
<comment type="similarity">
    <text evidence="2">Belongs to the bacterial solute-binding protein 1 family.</text>
</comment>
<evidence type="ECO:0000256" key="4">
    <source>
        <dbReference type="ARBA" id="ARBA00022729"/>
    </source>
</evidence>
<feature type="signal peptide" evidence="6">
    <location>
        <begin position="1"/>
        <end position="24"/>
    </location>
</feature>
<dbReference type="InterPro" id="IPR006059">
    <property type="entry name" value="SBP"/>
</dbReference>
<dbReference type="RefSeq" id="WP_236343378.1">
    <property type="nucleotide sequence ID" value="NZ_CAKMMF010000016.1"/>
</dbReference>
<sequence>MKKTKMKLHPAVIAILLTALIATACSQAASNSGGASSNAESGTAANGAARNADSESGEKKEPIELLLFKWGGITLTQTEVEHYFNGPVQKKFPHITVKLIDVPEGSDIEPLLTQGIVPDIIFGGSYQAIDEAGLAEPLAPYKEKFGYDDGRLKRTVADATELRSGSNQLPFSINLPVIYYNKDIFDRFGVAYPEDVKTWDEILGIAKQLTRTDGGVNYIGIDLAPARLGSGLSLDVIDPKTNRAAITSPEWVKVYETLKQLYEIPGFIGPDNHYRWTEKDDIFYTDQNLAMYSHNLAQLVGPLEELRKQGVTLNWDFAPHPNFKEALGSSIEINVHSMTLSKAGKHKDEAYQVMNYMLSEEVQRIVTRNGRVSVLDIPELEQEYGADIEVLKGKTLGNIFKAEPRTPHTPNILEGKITKYLTEAAGEIALHGLDVNSALRKAKERIDKDLETLEKTKS</sequence>
<keyword evidence="3" id="KW-0813">Transport</keyword>
<evidence type="ECO:0008006" key="9">
    <source>
        <dbReference type="Google" id="ProtNLM"/>
    </source>
</evidence>